<dbReference type="Pfam" id="PF04892">
    <property type="entry name" value="VanZ"/>
    <property type="match status" value="1"/>
</dbReference>
<proteinExistence type="predicted"/>
<keyword evidence="2" id="KW-0472">Membrane</keyword>
<gene>
    <name evidence="4" type="ORF">BC008_38515</name>
</gene>
<keyword evidence="2" id="KW-0812">Transmembrane</keyword>
<dbReference type="InterPro" id="IPR006976">
    <property type="entry name" value="VanZ-like"/>
</dbReference>
<dbReference type="EMBL" id="LMTZ01000151">
    <property type="protein sequence ID" value="KST62722.1"/>
    <property type="molecule type" value="Genomic_DNA"/>
</dbReference>
<feature type="transmembrane region" description="Helical" evidence="2">
    <location>
        <begin position="423"/>
        <end position="441"/>
    </location>
</feature>
<feature type="transmembrane region" description="Helical" evidence="2">
    <location>
        <begin position="20"/>
        <end position="40"/>
    </location>
</feature>
<feature type="compositionally biased region" description="Basic and acidic residues" evidence="1">
    <location>
        <begin position="278"/>
        <end position="289"/>
    </location>
</feature>
<sequence length="513" mass="58236">MTKNTISKQDKKFFIIIPNWDYFIVVISSFIIFFATLHPFNFQLSGSWSIRDLVTDFNNSSFFQDQVNNVLLFMPFGFGLASILQRKKIKILGQLFITIILSATLSLSVELLQTLIPSRAPTPSDIFHNSFGGFLGLLCFYIYGSRSFNLTLNKLENSHSSKSIKKIVIFSFAYVLFAFLISIPWQNMTSLNSWDRDFHLILGNEGTGDRPWKGDVSQLYISDQAISQNEVKKLLTDENNFQWEIDSLIADYQLTQIKNNYQDRTGNLSELVWEGEEPSEKQTVSKEGESPLNSHHWLKTKTPATTLSQRIGKTSEFTISANITTADPKVAGPGRIISMSADGQHRNFTLGQQEDSLEFRVRTPLTGSNGSDLNLNIPAVFTREKSHHIVITYSKATLEIYIDKIKNYHSLHLLEIIPKRQILFYYGITFIPLGVYLALLTTLAKRRLNFYRILLWTGILLPSLILEATLINGSGKNLSLKNLLIGMLFTAGTMSILRIRAKVMRNKLTTTND</sequence>
<dbReference type="OrthoDB" id="580754at2"/>
<dbReference type="Proteomes" id="UP000053372">
    <property type="component" value="Unassembled WGS sequence"/>
</dbReference>
<dbReference type="RefSeq" id="WP_027844237.1">
    <property type="nucleotide sequence ID" value="NZ_LMTZ01000151.1"/>
</dbReference>
<feature type="transmembrane region" description="Helical" evidence="2">
    <location>
        <begin position="453"/>
        <end position="471"/>
    </location>
</feature>
<feature type="transmembrane region" description="Helical" evidence="2">
    <location>
        <begin position="483"/>
        <end position="499"/>
    </location>
</feature>
<evidence type="ECO:0000313" key="5">
    <source>
        <dbReference type="Proteomes" id="UP000053372"/>
    </source>
</evidence>
<dbReference type="InterPro" id="IPR013320">
    <property type="entry name" value="ConA-like_dom_sf"/>
</dbReference>
<evidence type="ECO:0000256" key="1">
    <source>
        <dbReference type="SAM" id="MobiDB-lite"/>
    </source>
</evidence>
<protein>
    <recommendedName>
        <fullName evidence="3">VanZ-like domain-containing protein</fullName>
    </recommendedName>
</protein>
<evidence type="ECO:0000259" key="3">
    <source>
        <dbReference type="Pfam" id="PF04892"/>
    </source>
</evidence>
<name>A0A0V7ZDW1_9CYAN</name>
<feature type="transmembrane region" description="Helical" evidence="2">
    <location>
        <begin position="91"/>
        <end position="114"/>
    </location>
</feature>
<feature type="domain" description="VanZ-like" evidence="3">
    <location>
        <begin position="33"/>
        <end position="142"/>
    </location>
</feature>
<feature type="transmembrane region" description="Helical" evidence="2">
    <location>
        <begin position="126"/>
        <end position="143"/>
    </location>
</feature>
<keyword evidence="2" id="KW-1133">Transmembrane helix</keyword>
<evidence type="ECO:0000256" key="2">
    <source>
        <dbReference type="SAM" id="Phobius"/>
    </source>
</evidence>
<organism evidence="4 5">
    <name type="scientific">Mastigocoleus testarum BC008</name>
    <dbReference type="NCBI Taxonomy" id="371196"/>
    <lineage>
        <taxon>Bacteria</taxon>
        <taxon>Bacillati</taxon>
        <taxon>Cyanobacteriota</taxon>
        <taxon>Cyanophyceae</taxon>
        <taxon>Nostocales</taxon>
        <taxon>Hapalosiphonaceae</taxon>
        <taxon>Mastigocoleus</taxon>
    </lineage>
</organism>
<reference evidence="4 5" key="1">
    <citation type="journal article" date="2015" name="Genome Announc.">
        <title>Draft Genome of the Euendolithic (true boring) Cyanobacterium Mastigocoleus testarum strain BC008.</title>
        <authorList>
            <person name="Guida B.S."/>
            <person name="Garcia-Pichel F."/>
        </authorList>
    </citation>
    <scope>NUCLEOTIDE SEQUENCE [LARGE SCALE GENOMIC DNA]</scope>
    <source>
        <strain evidence="4 5">BC008</strain>
    </source>
</reference>
<accession>A0A0V7ZDW1</accession>
<dbReference type="Gene3D" id="2.60.120.200">
    <property type="match status" value="1"/>
</dbReference>
<dbReference type="SUPFAM" id="SSF49899">
    <property type="entry name" value="Concanavalin A-like lectins/glucanases"/>
    <property type="match status" value="1"/>
</dbReference>
<dbReference type="AlphaFoldDB" id="A0A0V7ZDW1"/>
<feature type="region of interest" description="Disordered" evidence="1">
    <location>
        <begin position="275"/>
        <end position="296"/>
    </location>
</feature>
<comment type="caution">
    <text evidence="4">The sequence shown here is derived from an EMBL/GenBank/DDBJ whole genome shotgun (WGS) entry which is preliminary data.</text>
</comment>
<feature type="transmembrane region" description="Helical" evidence="2">
    <location>
        <begin position="67"/>
        <end position="84"/>
    </location>
</feature>
<feature type="transmembrane region" description="Helical" evidence="2">
    <location>
        <begin position="164"/>
        <end position="185"/>
    </location>
</feature>
<keyword evidence="5" id="KW-1185">Reference proteome</keyword>
<evidence type="ECO:0000313" key="4">
    <source>
        <dbReference type="EMBL" id="KST62722.1"/>
    </source>
</evidence>